<dbReference type="GO" id="GO:2000070">
    <property type="term" value="P:regulation of response to water deprivation"/>
    <property type="evidence" value="ECO:0007669"/>
    <property type="project" value="UniProtKB-ARBA"/>
</dbReference>
<keyword evidence="12 21" id="KW-1133">Transmembrane helix</keyword>
<keyword evidence="10" id="KW-0809">Transit peptide</keyword>
<evidence type="ECO:0000256" key="1">
    <source>
        <dbReference type="ARBA" id="ARBA00004478"/>
    </source>
</evidence>
<evidence type="ECO:0000259" key="22">
    <source>
        <dbReference type="PROSITE" id="PS51201"/>
    </source>
</evidence>
<evidence type="ECO:0000256" key="20">
    <source>
        <dbReference type="SAM" id="MobiDB-lite"/>
    </source>
</evidence>
<evidence type="ECO:0000256" key="16">
    <source>
        <dbReference type="ARBA" id="ARBA00023136"/>
    </source>
</evidence>
<dbReference type="Gene3D" id="3.40.50.720">
    <property type="entry name" value="NAD(P)-binding Rossmann-like Domain"/>
    <property type="match status" value="1"/>
</dbReference>
<evidence type="ECO:0000256" key="10">
    <source>
        <dbReference type="ARBA" id="ARBA00022946"/>
    </source>
</evidence>
<dbReference type="GO" id="GO:0009646">
    <property type="term" value="P:response to absence of light"/>
    <property type="evidence" value="ECO:0007669"/>
    <property type="project" value="UniProtKB-ARBA"/>
</dbReference>
<feature type="transmembrane region" description="Helical" evidence="21">
    <location>
        <begin position="691"/>
        <end position="713"/>
    </location>
</feature>
<feature type="region of interest" description="Disordered" evidence="20">
    <location>
        <begin position="373"/>
        <end position="488"/>
    </location>
</feature>
<comment type="subcellular location">
    <subcellularLocation>
        <location evidence="1">Plastid</location>
        <location evidence="1">Chloroplast inner membrane</location>
        <topology evidence="1">Multi-pass membrane protein</topology>
    </subcellularLocation>
</comment>
<protein>
    <submittedName>
        <fullName evidence="26">K(+) efflux antiporter 2, chloroplastic-like</fullName>
    </submittedName>
</protein>
<dbReference type="InterPro" id="IPR004771">
    <property type="entry name" value="K/H_exchanger"/>
</dbReference>
<dbReference type="InterPro" id="IPR003148">
    <property type="entry name" value="RCK_N"/>
</dbReference>
<dbReference type="GO" id="GO:0080022">
    <property type="term" value="P:primary root development"/>
    <property type="evidence" value="ECO:0007669"/>
    <property type="project" value="UniProtKB-ARBA"/>
</dbReference>
<evidence type="ECO:0000256" key="5">
    <source>
        <dbReference type="ARBA" id="ARBA00022538"/>
    </source>
</evidence>
<feature type="compositionally biased region" description="Basic and acidic residues" evidence="20">
    <location>
        <begin position="146"/>
        <end position="162"/>
    </location>
</feature>
<evidence type="ECO:0000256" key="2">
    <source>
        <dbReference type="ARBA" id="ARBA00022448"/>
    </source>
</evidence>
<evidence type="ECO:0000256" key="21">
    <source>
        <dbReference type="SAM" id="Phobius"/>
    </source>
</evidence>
<dbReference type="GO" id="GO:1900140">
    <property type="term" value="P:regulation of seedling development"/>
    <property type="evidence" value="ECO:0007669"/>
    <property type="project" value="UniProtKB-ARBA"/>
</dbReference>
<evidence type="ECO:0000256" key="11">
    <source>
        <dbReference type="ARBA" id="ARBA00022958"/>
    </source>
</evidence>
<comment type="catalytic activity">
    <reaction evidence="17">
        <text>K(+)(in) + H(+)(out) = K(+)(out) + H(+)(in)</text>
        <dbReference type="Rhea" id="RHEA:29467"/>
        <dbReference type="ChEBI" id="CHEBI:15378"/>
        <dbReference type="ChEBI" id="CHEBI:29103"/>
    </reaction>
</comment>
<dbReference type="GO" id="GO:2000377">
    <property type="term" value="P:regulation of reactive oxygen species metabolic process"/>
    <property type="evidence" value="ECO:0007669"/>
    <property type="project" value="UniProtKB-ARBA"/>
</dbReference>
<evidence type="ECO:0000256" key="7">
    <source>
        <dbReference type="ARBA" id="ARBA00022682"/>
    </source>
</evidence>
<evidence type="ECO:0000313" key="23">
    <source>
        <dbReference type="EMBL" id="OWM88225.1"/>
    </source>
</evidence>
<dbReference type="Pfam" id="PF00999">
    <property type="entry name" value="Na_H_Exchanger"/>
    <property type="match status" value="1"/>
</dbReference>
<dbReference type="GO" id="GO:0009706">
    <property type="term" value="C:chloroplast inner membrane"/>
    <property type="evidence" value="ECO:0007669"/>
    <property type="project" value="UniProtKB-SubCell"/>
</dbReference>
<feature type="compositionally biased region" description="Basic and acidic residues" evidence="20">
    <location>
        <begin position="439"/>
        <end position="482"/>
    </location>
</feature>
<reference evidence="26" key="4">
    <citation type="submission" date="2025-04" db="UniProtKB">
        <authorList>
            <consortium name="RefSeq"/>
        </authorList>
    </citation>
    <scope>IDENTIFICATION</scope>
    <source>
        <tissue evidence="26">Leaf</tissue>
    </source>
</reference>
<dbReference type="GO" id="GO:1900069">
    <property type="term" value="P:regulation of cellular hyperosmotic salinity response"/>
    <property type="evidence" value="ECO:0007669"/>
    <property type="project" value="UniProtKB-ARBA"/>
</dbReference>
<name>A0A218XSS5_PUNGR</name>
<feature type="transmembrane region" description="Helical" evidence="21">
    <location>
        <begin position="636"/>
        <end position="656"/>
    </location>
</feature>
<keyword evidence="14 19" id="KW-0175">Coiled coil</keyword>
<evidence type="ECO:0000256" key="14">
    <source>
        <dbReference type="ARBA" id="ARBA00023054"/>
    </source>
</evidence>
<dbReference type="Proteomes" id="UP000197138">
    <property type="component" value="Unassembled WGS sequence"/>
</dbReference>
<keyword evidence="7" id="KW-0938">Abscisic acid signaling pathway</keyword>
<dbReference type="EMBL" id="MTKT01000797">
    <property type="protein sequence ID" value="OWM88225.1"/>
    <property type="molecule type" value="Genomic_DNA"/>
</dbReference>
<evidence type="ECO:0000256" key="13">
    <source>
        <dbReference type="ARBA" id="ARBA00022990"/>
    </source>
</evidence>
<dbReference type="GO" id="GO:0140899">
    <property type="term" value="P:plastid gene expression"/>
    <property type="evidence" value="ECO:0007669"/>
    <property type="project" value="UniProtKB-ARBA"/>
</dbReference>
<evidence type="ECO:0000313" key="25">
    <source>
        <dbReference type="Proteomes" id="UP000515151"/>
    </source>
</evidence>
<dbReference type="AlphaFoldDB" id="A0A218XSS5"/>
<evidence type="ECO:0000256" key="18">
    <source>
        <dbReference type="ARBA" id="ARBA00061484"/>
    </source>
</evidence>
<sequence>MDFRCALRQSNVFIPGEGTHYKTTEPSNSCLRFRSRPLNFSNFKNPSSFRVPYTNRKARRALVSYGCYNSAVGFSREYGNDLCISGVKGSSTYNLGNAFKISRKLRPWCQVNDSLAYVNGNGRNVEFVGSDESSGLRPADGNDVDDSSKGEAEGKNDKEAPSLEELRDLLQTALKELEVARINSTMFEEKAQRISETAIALKDEADSASSDVSETLDAIQAIVTEEVVAKEAVQKATMALSLAEARLQVAVESLRVAKGETGTFEGSEEVELDNDAKEEEEALLVAQEDIRDCQTNLAKCEAQLRRLQDKKDELQKEVDRLNEVAEKAQLNALKAEEDVANIMLLAEQAVAFELEAAQHVSDAEIALQRAEKSISSTSVDPMEKGQMSDDKVPEEEKTSQESISSPEDVSDAGDISAGQPLLDHQSDKVSSTYEEQSQLDDRDDRESKNLDFDSSRDTELEAEKVKNVVQTKKSETQKELNRESSPFSSPKALVKKSSRFFSASFFSFAVDGTEFTAASVFQGLIDSLKKQWPKLVMGLLLLAAGASFYAYRAERNGQLLQQPQVITDSFEEISSNAKPLVRQLRKLPKRVKKLMAMLPQQEVNEEEASLFDMLWLLLASVIFVPVFQKIPGGSPVLGYLAAGILIGPYGLSIIRHVHGTKAIAEFGVVFLLFNIGLELSVERLSSMKKYVFGLGTAQVLVTAVVVGLVAHYVCGQAGPAAIVIGNGLALSSTAVVLQVLQERGESTSRHGRATFSVLLFQDLAVVVLLILIPLISPNSSKGGIGVQAIAEALGMAAVKALVAIAAIIAGGRLLLRPIYRQIAENQNAEIFSANTLLVILGTSLLTARAGLSMALGAFLAGLLLAETEFSLQVESDIAPYRGLLLGLFFMTVGMSIDPKLLLSNFPVITGALALLIGGKTILVALVGKLFGISIVSAVRTGLLLAPGGEFAFVAFGEAVNQGIMSPQLSSLLFLVVGISMALTPWLAAGGQLIASRFELHDVRSLLPVESETDDLQDHIIICGFGRVGQIIAQLLSERLIPFVALDVRSDRVAIGRALGLPVYFGDAGSREVLHKVGAERACAAAITLDTPGANYRTVWALNKNFPNVKTFVRAHDVDHGINLEKAGATAVVPETLEPSLQLAAAVLAQAKMPTSEIAATINEFRSRHLSELTELCQASGSSLGYGFSRIMSRPKSSSSDSSDESQLSEGTLAI</sequence>
<keyword evidence="16 21" id="KW-0472">Membrane</keyword>
<feature type="transmembrane region" description="Helical" evidence="21">
    <location>
        <begin position="719"/>
        <end position="740"/>
    </location>
</feature>
<dbReference type="InterPro" id="IPR006153">
    <property type="entry name" value="Cation/H_exchanger_TM"/>
</dbReference>
<accession>A0A218XSS5</accession>
<evidence type="ECO:0000256" key="17">
    <source>
        <dbReference type="ARBA" id="ARBA00047912"/>
    </source>
</evidence>
<evidence type="ECO:0000256" key="15">
    <source>
        <dbReference type="ARBA" id="ARBA00023065"/>
    </source>
</evidence>
<keyword evidence="15" id="KW-0406">Ion transport</keyword>
<dbReference type="GO" id="GO:2001057">
    <property type="term" value="P:reactive nitrogen species metabolic process"/>
    <property type="evidence" value="ECO:0007669"/>
    <property type="project" value="UniProtKB-ARBA"/>
</dbReference>
<evidence type="ECO:0000256" key="6">
    <source>
        <dbReference type="ARBA" id="ARBA00022640"/>
    </source>
</evidence>
<feature type="coiled-coil region" evidence="19">
    <location>
        <begin position="276"/>
        <end position="338"/>
    </location>
</feature>
<proteinExistence type="inferred from homology"/>
<evidence type="ECO:0000256" key="3">
    <source>
        <dbReference type="ARBA" id="ARBA00022449"/>
    </source>
</evidence>
<dbReference type="GeneID" id="116203044"/>
<dbReference type="Gene3D" id="1.20.1530.20">
    <property type="match status" value="1"/>
</dbReference>
<dbReference type="NCBIfam" id="TIGR00932">
    <property type="entry name" value="2a37"/>
    <property type="match status" value="1"/>
</dbReference>
<dbReference type="Proteomes" id="UP000515151">
    <property type="component" value="Chromosome 4"/>
</dbReference>
<evidence type="ECO:0000256" key="4">
    <source>
        <dbReference type="ARBA" id="ARBA00022528"/>
    </source>
</evidence>
<dbReference type="RefSeq" id="XP_031390563.1">
    <property type="nucleotide sequence ID" value="XM_031534703.1"/>
</dbReference>
<dbReference type="GO" id="GO:0019722">
    <property type="term" value="P:calcium-mediated signaling"/>
    <property type="evidence" value="ECO:0007669"/>
    <property type="project" value="UniProtKB-ARBA"/>
</dbReference>
<keyword evidence="5" id="KW-0633">Potassium transport</keyword>
<dbReference type="GO" id="GO:0015386">
    <property type="term" value="F:potassium:proton antiporter activity"/>
    <property type="evidence" value="ECO:0007669"/>
    <property type="project" value="TreeGrafter"/>
</dbReference>
<dbReference type="Pfam" id="PF02254">
    <property type="entry name" value="TrkA_N"/>
    <property type="match status" value="1"/>
</dbReference>
<dbReference type="GO" id="GO:0010109">
    <property type="term" value="P:regulation of photosynthesis"/>
    <property type="evidence" value="ECO:0007669"/>
    <property type="project" value="UniProtKB-ARBA"/>
</dbReference>
<evidence type="ECO:0000313" key="24">
    <source>
        <dbReference type="Proteomes" id="UP000197138"/>
    </source>
</evidence>
<dbReference type="GO" id="GO:0042794">
    <property type="term" value="P:plastid rRNA transcription"/>
    <property type="evidence" value="ECO:0007669"/>
    <property type="project" value="UniProtKB-ARBA"/>
</dbReference>
<feature type="transmembrane region" description="Helical" evidence="21">
    <location>
        <begin position="836"/>
        <end position="865"/>
    </location>
</feature>
<keyword evidence="3" id="KW-0050">Antiport</keyword>
<dbReference type="SUPFAM" id="SSF51735">
    <property type="entry name" value="NAD(P)-binding Rossmann-fold domains"/>
    <property type="match status" value="1"/>
</dbReference>
<keyword evidence="4" id="KW-0150">Chloroplast</keyword>
<gene>
    <name evidence="26" type="primary">LOC116203044</name>
    <name evidence="23" type="ORF">CDL15_Pgr003637</name>
</gene>
<feature type="compositionally biased region" description="Basic and acidic residues" evidence="20">
    <location>
        <begin position="381"/>
        <end position="399"/>
    </location>
</feature>
<organism evidence="23 24">
    <name type="scientific">Punica granatum</name>
    <name type="common">Pomegranate</name>
    <dbReference type="NCBI Taxonomy" id="22663"/>
    <lineage>
        <taxon>Eukaryota</taxon>
        <taxon>Viridiplantae</taxon>
        <taxon>Streptophyta</taxon>
        <taxon>Embryophyta</taxon>
        <taxon>Tracheophyta</taxon>
        <taxon>Spermatophyta</taxon>
        <taxon>Magnoliopsida</taxon>
        <taxon>eudicotyledons</taxon>
        <taxon>Gunneridae</taxon>
        <taxon>Pentapetalae</taxon>
        <taxon>rosids</taxon>
        <taxon>malvids</taxon>
        <taxon>Myrtales</taxon>
        <taxon>Lythraceae</taxon>
        <taxon>Punica</taxon>
    </lineage>
</organism>
<dbReference type="OrthoDB" id="4834at2759"/>
<dbReference type="InterPro" id="IPR038770">
    <property type="entry name" value="Na+/solute_symporter_sf"/>
</dbReference>
<feature type="transmembrane region" description="Helical" evidence="21">
    <location>
        <begin position="932"/>
        <end position="956"/>
    </location>
</feature>
<feature type="region of interest" description="Disordered" evidence="20">
    <location>
        <begin position="129"/>
        <end position="162"/>
    </location>
</feature>
<feature type="compositionally biased region" description="Low complexity" evidence="20">
    <location>
        <begin position="1193"/>
        <end position="1208"/>
    </location>
</feature>
<dbReference type="FunFam" id="3.40.50.720:FF:000134">
    <property type="entry name" value="K(+) efflux antiporter 2 chloroplastic"/>
    <property type="match status" value="1"/>
</dbReference>
<feature type="transmembrane region" description="Helical" evidence="21">
    <location>
        <begin position="752"/>
        <end position="776"/>
    </location>
</feature>
<reference evidence="25" key="3">
    <citation type="journal article" date="2020" name="Plant Biotechnol. J.">
        <title>The pomegranate (Punica granatum L.) draft genome dissects genetic divergence between soft- and hard-seeded cultivars.</title>
        <authorList>
            <person name="Luo X."/>
            <person name="Li H."/>
            <person name="Wu Z."/>
            <person name="Yao W."/>
            <person name="Zhao P."/>
            <person name="Cao D."/>
            <person name="Yu H."/>
            <person name="Li K."/>
            <person name="Poudel K."/>
            <person name="Zhao D."/>
            <person name="Zhang F."/>
            <person name="Xia X."/>
            <person name="Chen L."/>
            <person name="Wang Q."/>
            <person name="Jing D."/>
            <person name="Cao S."/>
        </authorList>
    </citation>
    <scope>NUCLEOTIDE SEQUENCE [LARGE SCALE GENOMIC DNA]</scope>
</reference>
<evidence type="ECO:0000256" key="8">
    <source>
        <dbReference type="ARBA" id="ARBA00022692"/>
    </source>
</evidence>
<feature type="domain" description="RCK N-terminal" evidence="22">
    <location>
        <begin position="1016"/>
        <end position="1133"/>
    </location>
</feature>
<reference evidence="24" key="1">
    <citation type="journal article" date="2017" name="Plant J.">
        <title>The pomegranate (Punica granatum L.) genome and the genomics of punicalagin biosynthesis.</title>
        <authorList>
            <person name="Qin G."/>
            <person name="Xu C."/>
            <person name="Ming R."/>
            <person name="Tang H."/>
            <person name="Guyot R."/>
            <person name="Kramer E.M."/>
            <person name="Hu Y."/>
            <person name="Yi X."/>
            <person name="Qi Y."/>
            <person name="Xu X."/>
            <person name="Gao Z."/>
            <person name="Pan H."/>
            <person name="Jian J."/>
            <person name="Tian Y."/>
            <person name="Yue Z."/>
            <person name="Xu Y."/>
        </authorList>
    </citation>
    <scope>NUCLEOTIDE SEQUENCE [LARGE SCALE GENOMIC DNA]</scope>
    <source>
        <strain evidence="24">cv. Dabenzi</strain>
    </source>
</reference>
<feature type="transmembrane region" description="Helical" evidence="21">
    <location>
        <begin position="796"/>
        <end position="815"/>
    </location>
</feature>
<keyword evidence="8 21" id="KW-0812">Transmembrane</keyword>
<dbReference type="PANTHER" id="PTHR46157">
    <property type="entry name" value="K(+) EFFLUX ANTIPORTER 3, CHLOROPLASTIC"/>
    <property type="match status" value="1"/>
</dbReference>
<keyword evidence="13" id="KW-0007">Acetylation</keyword>
<dbReference type="GO" id="GO:0009738">
    <property type="term" value="P:abscisic acid-activated signaling pathway"/>
    <property type="evidence" value="ECO:0007669"/>
    <property type="project" value="UniProtKB-KW"/>
</dbReference>
<keyword evidence="9" id="KW-1001">Plastid inner membrane</keyword>
<feature type="region of interest" description="Disordered" evidence="20">
    <location>
        <begin position="1193"/>
        <end position="1214"/>
    </location>
</feature>
<dbReference type="FunFam" id="1.20.1530.20:FF:000007">
    <property type="entry name" value="K(+) efflux antiporter 2 chloroplastic"/>
    <property type="match status" value="1"/>
</dbReference>
<keyword evidence="2" id="KW-0813">Transport</keyword>
<reference evidence="23" key="2">
    <citation type="submission" date="2017-06" db="EMBL/GenBank/DDBJ databases">
        <title>The pomegranate genome and the genomics of punicalagin biosynthesis.</title>
        <authorList>
            <person name="Xu C."/>
        </authorList>
    </citation>
    <scope>NUCLEOTIDE SEQUENCE [LARGE SCALE GENOMIC DNA]</scope>
    <source>
        <tissue evidence="23">Fresh leaf</tissue>
    </source>
</reference>
<keyword evidence="25" id="KW-1185">Reference proteome</keyword>
<evidence type="ECO:0000256" key="12">
    <source>
        <dbReference type="ARBA" id="ARBA00022989"/>
    </source>
</evidence>
<feature type="transmembrane region" description="Helical" evidence="21">
    <location>
        <begin position="968"/>
        <end position="987"/>
    </location>
</feature>
<dbReference type="GO" id="GO:0006885">
    <property type="term" value="P:regulation of pH"/>
    <property type="evidence" value="ECO:0007669"/>
    <property type="project" value="UniProtKB-ARBA"/>
</dbReference>
<feature type="transmembrane region" description="Helical" evidence="21">
    <location>
        <begin position="877"/>
        <end position="896"/>
    </location>
</feature>
<evidence type="ECO:0000313" key="26">
    <source>
        <dbReference type="RefSeq" id="XP_031390563.1"/>
    </source>
</evidence>
<dbReference type="InterPro" id="IPR036291">
    <property type="entry name" value="NAD(P)-bd_dom_sf"/>
</dbReference>
<keyword evidence="6" id="KW-0934">Plastid</keyword>
<keyword evidence="11" id="KW-0630">Potassium</keyword>
<dbReference type="PROSITE" id="PS51201">
    <property type="entry name" value="RCK_N"/>
    <property type="match status" value="1"/>
</dbReference>
<feature type="transmembrane region" description="Helical" evidence="21">
    <location>
        <begin position="908"/>
        <end position="926"/>
    </location>
</feature>
<evidence type="ECO:0000256" key="9">
    <source>
        <dbReference type="ARBA" id="ARBA00022780"/>
    </source>
</evidence>
<comment type="similarity">
    <text evidence="18">Belongs to the monovalent cation:proton antiporter 2 (CPA2) transporter (TC 2.A.37) family. KEA (TC 2.A.37.1) subfamily.</text>
</comment>
<dbReference type="GO" id="GO:0009744">
    <property type="term" value="P:response to sucrose"/>
    <property type="evidence" value="ECO:0007669"/>
    <property type="project" value="UniProtKB-ARBA"/>
</dbReference>
<evidence type="ECO:0000256" key="19">
    <source>
        <dbReference type="SAM" id="Coils"/>
    </source>
</evidence>
<dbReference type="PANTHER" id="PTHR46157:SF2">
    <property type="entry name" value="K(+) EFFLUX ANTIPORTER 1, CHLOROPLASTIC-RELATED"/>
    <property type="match status" value="1"/>
</dbReference>